<sequence>LTNVKLWAIDRQCFQTIMMRTGLIKHTEYMEFLK</sequence>
<organism evidence="2 3">
    <name type="scientific">Xenopus laevis</name>
    <name type="common">African clawed frog</name>
    <dbReference type="NCBI Taxonomy" id="8355"/>
    <lineage>
        <taxon>Eukaryota</taxon>
        <taxon>Metazoa</taxon>
        <taxon>Chordata</taxon>
        <taxon>Craniata</taxon>
        <taxon>Vertebrata</taxon>
        <taxon>Euteleostomi</taxon>
        <taxon>Amphibia</taxon>
        <taxon>Batrachia</taxon>
        <taxon>Anura</taxon>
        <taxon>Pipoidea</taxon>
        <taxon>Pipidae</taxon>
        <taxon>Xenopodinae</taxon>
        <taxon>Xenopus</taxon>
        <taxon>Xenopus</taxon>
    </lineage>
</organism>
<dbReference type="EMBL" id="CM004478">
    <property type="protein sequence ID" value="OCT71471.1"/>
    <property type="molecule type" value="Genomic_DNA"/>
</dbReference>
<reference evidence="3" key="1">
    <citation type="journal article" date="2016" name="Nature">
        <title>Genome evolution in the allotetraploid frog Xenopus laevis.</title>
        <authorList>
            <person name="Session A.M."/>
            <person name="Uno Y."/>
            <person name="Kwon T."/>
            <person name="Chapman J.A."/>
            <person name="Toyoda A."/>
            <person name="Takahashi S."/>
            <person name="Fukui A."/>
            <person name="Hikosaka A."/>
            <person name="Suzuki A."/>
            <person name="Kondo M."/>
            <person name="van Heeringen S.J."/>
            <person name="Quigley I."/>
            <person name="Heinz S."/>
            <person name="Ogino H."/>
            <person name="Ochi H."/>
            <person name="Hellsten U."/>
            <person name="Lyons J.B."/>
            <person name="Simakov O."/>
            <person name="Putnam N."/>
            <person name="Stites J."/>
            <person name="Kuroki Y."/>
            <person name="Tanaka T."/>
            <person name="Michiue T."/>
            <person name="Watanabe M."/>
            <person name="Bogdanovic O."/>
            <person name="Lister R."/>
            <person name="Georgiou G."/>
            <person name="Paranjpe S.S."/>
            <person name="van Kruijsbergen I."/>
            <person name="Shu S."/>
            <person name="Carlson J."/>
            <person name="Kinoshita T."/>
            <person name="Ohta Y."/>
            <person name="Mawaribuchi S."/>
            <person name="Jenkins J."/>
            <person name="Grimwood J."/>
            <person name="Schmutz J."/>
            <person name="Mitros T."/>
            <person name="Mozaffari S.V."/>
            <person name="Suzuki Y."/>
            <person name="Haramoto Y."/>
            <person name="Yamamoto T.S."/>
            <person name="Takagi C."/>
            <person name="Heald R."/>
            <person name="Miller K."/>
            <person name="Haudenschild C."/>
            <person name="Kitzman J."/>
            <person name="Nakayama T."/>
            <person name="Izutsu Y."/>
            <person name="Robert J."/>
            <person name="Fortriede J."/>
            <person name="Burns K."/>
            <person name="Lotay V."/>
            <person name="Karimi K."/>
            <person name="Yasuoka Y."/>
            <person name="Dichmann D.S."/>
            <person name="Flajnik M.F."/>
            <person name="Houston D.W."/>
            <person name="Shendure J."/>
            <person name="DuPasquier L."/>
            <person name="Vize P.D."/>
            <person name="Zorn A.M."/>
            <person name="Ito M."/>
            <person name="Marcotte E.M."/>
            <person name="Wallingford J.B."/>
            <person name="Ito Y."/>
            <person name="Asashima M."/>
            <person name="Ueno N."/>
            <person name="Matsuda Y."/>
            <person name="Veenstra G.J."/>
            <person name="Fujiyama A."/>
            <person name="Harland R.M."/>
            <person name="Taira M."/>
            <person name="Rokhsar D.S."/>
        </authorList>
    </citation>
    <scope>NUCLEOTIDE SEQUENCE [LARGE SCALE GENOMIC DNA]</scope>
    <source>
        <strain evidence="3">J</strain>
    </source>
</reference>
<feature type="non-terminal residue" evidence="2">
    <location>
        <position position="1"/>
    </location>
</feature>
<dbReference type="Gene3D" id="2.60.120.10">
    <property type="entry name" value="Jelly Rolls"/>
    <property type="match status" value="1"/>
</dbReference>
<feature type="non-terminal residue" evidence="2">
    <location>
        <position position="34"/>
    </location>
</feature>
<evidence type="ECO:0000313" key="3">
    <source>
        <dbReference type="Proteomes" id="UP000694892"/>
    </source>
</evidence>
<gene>
    <name evidence="2" type="ORF">XELAEV_180344405mg</name>
</gene>
<name>A0A974CG26_XENLA</name>
<dbReference type="InterPro" id="IPR000595">
    <property type="entry name" value="cNMP-bd_dom"/>
</dbReference>
<evidence type="ECO:0000313" key="2">
    <source>
        <dbReference type="EMBL" id="OCT71471.1"/>
    </source>
</evidence>
<dbReference type="Proteomes" id="UP000694892">
    <property type="component" value="Chromosome 7L"/>
</dbReference>
<dbReference type="AlphaFoldDB" id="A0A974CG26"/>
<accession>A0A974CG26</accession>
<protein>
    <recommendedName>
        <fullName evidence="1">Cyclic nucleotide-binding domain-containing protein</fullName>
    </recommendedName>
</protein>
<feature type="domain" description="Cyclic nucleotide-binding" evidence="1">
    <location>
        <begin position="1"/>
        <end position="34"/>
    </location>
</feature>
<proteinExistence type="predicted"/>
<dbReference type="InterPro" id="IPR014710">
    <property type="entry name" value="RmlC-like_jellyroll"/>
</dbReference>
<dbReference type="PROSITE" id="PS50042">
    <property type="entry name" value="CNMP_BINDING_3"/>
    <property type="match status" value="1"/>
</dbReference>
<evidence type="ECO:0000259" key="1">
    <source>
        <dbReference type="PROSITE" id="PS50042"/>
    </source>
</evidence>